<evidence type="ECO:0000313" key="1">
    <source>
        <dbReference type="EMBL" id="EXA29578.1"/>
    </source>
</evidence>
<dbReference type="AlphaFoldDB" id="W9N9X5"/>
<sequence>MELRCWRQHTSPEVPRAVRTTANILPRRQAPRAFEGLASFLPMRQSFLLGELYFQRLQNVGKNLDLDFLANALAVFSSDTLRPRPSCLAFHPFMPRPYVMEAMGTSGTFLAKPVPMLYLDPAHWLSVSTDDQPS</sequence>
<name>W9N9X5_FUSOX</name>
<dbReference type="HOGENOM" id="CLU_156687_0_0_1"/>
<protein>
    <submittedName>
        <fullName evidence="1">Uncharacterized protein</fullName>
    </submittedName>
</protein>
<accession>W9N9X5</accession>
<reference evidence="1" key="2">
    <citation type="submission" date="2012-05" db="EMBL/GenBank/DDBJ databases">
        <title>Annotation of the Genome Sequence of Fusarium oxysporum HDV247.</title>
        <authorList>
            <consortium name="The Broad Institute Genomics Platform"/>
            <person name="Ma L.-J."/>
            <person name="Corby-Kistler H."/>
            <person name="Broz K."/>
            <person name="Gale L.R."/>
            <person name="Jonkers W."/>
            <person name="O'Donnell K."/>
            <person name="Ploetz R."/>
            <person name="Steinberg C."/>
            <person name="Schwartz D.C."/>
            <person name="VanEtten H."/>
            <person name="Zhou S."/>
            <person name="Young S.K."/>
            <person name="Zeng Q."/>
            <person name="Gargeya S."/>
            <person name="Fitzgerald M."/>
            <person name="Abouelleil A."/>
            <person name="Alvarado L."/>
            <person name="Chapman S.B."/>
            <person name="Gainer-Dewar J."/>
            <person name="Goldberg J."/>
            <person name="Griggs A."/>
            <person name="Gujja S."/>
            <person name="Hansen M."/>
            <person name="Howarth C."/>
            <person name="Imamovic A."/>
            <person name="Ireland A."/>
            <person name="Larimer J."/>
            <person name="McCowan C."/>
            <person name="Murphy C."/>
            <person name="Pearson M."/>
            <person name="Poon T.W."/>
            <person name="Priest M."/>
            <person name="Roberts A."/>
            <person name="Saif S."/>
            <person name="Shea T."/>
            <person name="Sykes S."/>
            <person name="Wortman J."/>
            <person name="Nusbaum C."/>
            <person name="Birren B."/>
        </authorList>
    </citation>
    <scope>NUCLEOTIDE SEQUENCE</scope>
    <source>
        <strain evidence="1">HDV247</strain>
    </source>
</reference>
<dbReference type="Proteomes" id="UP000030751">
    <property type="component" value="Unassembled WGS sequence"/>
</dbReference>
<reference evidence="1" key="1">
    <citation type="submission" date="2011-10" db="EMBL/GenBank/DDBJ databases">
        <title>The Genome Sequence of Fusarium oxysporum HDV247.</title>
        <authorList>
            <consortium name="The Broad Institute Genome Sequencing Platform"/>
            <person name="Ma L.-J."/>
            <person name="Gale L.R."/>
            <person name="Schwartz D.C."/>
            <person name="Zhou S."/>
            <person name="Corby-Kistler H."/>
            <person name="Young S.K."/>
            <person name="Zeng Q."/>
            <person name="Gargeya S."/>
            <person name="Fitzgerald M."/>
            <person name="Haas B."/>
            <person name="Abouelleil A."/>
            <person name="Alvarado L."/>
            <person name="Arachchi H.M."/>
            <person name="Berlin A."/>
            <person name="Brown A."/>
            <person name="Chapman S.B."/>
            <person name="Chen Z."/>
            <person name="Dunbar C."/>
            <person name="Freedman E."/>
            <person name="Gearin G."/>
            <person name="Goldberg J."/>
            <person name="Griggs A."/>
            <person name="Gujja S."/>
            <person name="Heiman D."/>
            <person name="Howarth C."/>
            <person name="Larson L."/>
            <person name="Lui A."/>
            <person name="MacDonald P.J.P."/>
            <person name="Montmayeur A."/>
            <person name="Murphy C."/>
            <person name="Neiman D."/>
            <person name="Pearson M."/>
            <person name="Priest M."/>
            <person name="Roberts A."/>
            <person name="Saif S."/>
            <person name="Shea T."/>
            <person name="Shenoy N."/>
            <person name="Sisk P."/>
            <person name="Stolte C."/>
            <person name="Sykes S."/>
            <person name="Wortman J."/>
            <person name="Nusbaum C."/>
            <person name="Birren B."/>
        </authorList>
    </citation>
    <scope>NUCLEOTIDE SEQUENCE [LARGE SCALE GENOMIC DNA]</scope>
    <source>
        <strain evidence="1">HDV247</strain>
    </source>
</reference>
<proteinExistence type="predicted"/>
<organism evidence="1">
    <name type="scientific">Fusarium oxysporum f. sp. pisi HDV247</name>
    <dbReference type="NCBI Taxonomy" id="1080344"/>
    <lineage>
        <taxon>Eukaryota</taxon>
        <taxon>Fungi</taxon>
        <taxon>Dikarya</taxon>
        <taxon>Ascomycota</taxon>
        <taxon>Pezizomycotina</taxon>
        <taxon>Sordariomycetes</taxon>
        <taxon>Hypocreomycetidae</taxon>
        <taxon>Hypocreales</taxon>
        <taxon>Nectriaceae</taxon>
        <taxon>Fusarium</taxon>
        <taxon>Fusarium oxysporum species complex</taxon>
    </lineage>
</organism>
<gene>
    <name evidence="1" type="ORF">FOVG_18945</name>
</gene>
<dbReference type="EMBL" id="JH651098">
    <property type="protein sequence ID" value="EXA29578.1"/>
    <property type="molecule type" value="Genomic_DNA"/>
</dbReference>